<dbReference type="SUPFAM" id="SSF46689">
    <property type="entry name" value="Homeodomain-like"/>
    <property type="match status" value="1"/>
</dbReference>
<keyword evidence="6" id="KW-0597">Phosphoprotein</keyword>
<reference evidence="9 10" key="1">
    <citation type="submission" date="2017-11" db="EMBL/GenBank/DDBJ databases">
        <title>Understudied soil microbes with underappreciated capabilities: Untangling the Clostridium saccharolyticum group.</title>
        <authorList>
            <person name="Leschine S."/>
        </authorList>
    </citation>
    <scope>NUCLEOTIDE SEQUENCE [LARGE SCALE GENOMIC DNA]</scope>
    <source>
        <strain evidence="9 10">18A</strain>
    </source>
</reference>
<feature type="modified residue" description="4-aspartylphosphate" evidence="6">
    <location>
        <position position="54"/>
    </location>
</feature>
<dbReference type="InterPro" id="IPR009057">
    <property type="entry name" value="Homeodomain-like_sf"/>
</dbReference>
<dbReference type="AlphaFoldDB" id="A0A2M8ZAG7"/>
<dbReference type="Gene3D" id="3.40.50.2300">
    <property type="match status" value="1"/>
</dbReference>
<dbReference type="OrthoDB" id="2546565at2"/>
<evidence type="ECO:0000313" key="9">
    <source>
        <dbReference type="EMBL" id="PJJ30437.1"/>
    </source>
</evidence>
<evidence type="ECO:0000256" key="3">
    <source>
        <dbReference type="ARBA" id="ARBA00023125"/>
    </source>
</evidence>
<organism evidence="9 10">
    <name type="scientific">[Clostridium] celerecrescens 18A</name>
    <dbReference type="NCBI Taxonomy" id="1286362"/>
    <lineage>
        <taxon>Bacteria</taxon>
        <taxon>Bacillati</taxon>
        <taxon>Bacillota</taxon>
        <taxon>Clostridia</taxon>
        <taxon>Lachnospirales</taxon>
        <taxon>Lachnospiraceae</taxon>
        <taxon>Lacrimispora</taxon>
    </lineage>
</organism>
<keyword evidence="4" id="KW-0804">Transcription</keyword>
<dbReference type="PROSITE" id="PS01124">
    <property type="entry name" value="HTH_ARAC_FAMILY_2"/>
    <property type="match status" value="1"/>
</dbReference>
<dbReference type="EMBL" id="PGET01000001">
    <property type="protein sequence ID" value="PJJ30437.1"/>
    <property type="molecule type" value="Genomic_DNA"/>
</dbReference>
<dbReference type="RefSeq" id="WP_100306694.1">
    <property type="nucleotide sequence ID" value="NZ_PGET01000001.1"/>
</dbReference>
<dbReference type="Proteomes" id="UP000231092">
    <property type="component" value="Unassembled WGS sequence"/>
</dbReference>
<dbReference type="SUPFAM" id="SSF52172">
    <property type="entry name" value="CheY-like"/>
    <property type="match status" value="1"/>
</dbReference>
<evidence type="ECO:0000256" key="2">
    <source>
        <dbReference type="ARBA" id="ARBA00023015"/>
    </source>
</evidence>
<comment type="function">
    <text evidence="5">May play the central regulatory role in sporulation. It may be an element of the effector pathway responsible for the activation of sporulation genes in response to nutritional stress. Spo0A may act in concert with spo0H (a sigma factor) to control the expression of some genes that are critical to the sporulation process.</text>
</comment>
<dbReference type="SMART" id="SM00342">
    <property type="entry name" value="HTH_ARAC"/>
    <property type="match status" value="1"/>
</dbReference>
<protein>
    <recommendedName>
        <fullName evidence="1">Stage 0 sporulation protein A homolog</fullName>
    </recommendedName>
</protein>
<dbReference type="InterPro" id="IPR011006">
    <property type="entry name" value="CheY-like_superfamily"/>
</dbReference>
<dbReference type="SMART" id="SM00448">
    <property type="entry name" value="REC"/>
    <property type="match status" value="1"/>
</dbReference>
<dbReference type="CDD" id="cd17536">
    <property type="entry name" value="REC_YesN-like"/>
    <property type="match status" value="1"/>
</dbReference>
<dbReference type="PROSITE" id="PS50110">
    <property type="entry name" value="RESPONSE_REGULATORY"/>
    <property type="match status" value="1"/>
</dbReference>
<evidence type="ECO:0000259" key="8">
    <source>
        <dbReference type="PROSITE" id="PS50110"/>
    </source>
</evidence>
<dbReference type="PROSITE" id="PS00041">
    <property type="entry name" value="HTH_ARAC_FAMILY_1"/>
    <property type="match status" value="1"/>
</dbReference>
<dbReference type="Pfam" id="PF12833">
    <property type="entry name" value="HTH_18"/>
    <property type="match status" value="1"/>
</dbReference>
<dbReference type="PANTHER" id="PTHR43280:SF2">
    <property type="entry name" value="HTH-TYPE TRANSCRIPTIONAL REGULATOR EXSA"/>
    <property type="match status" value="1"/>
</dbReference>
<evidence type="ECO:0000313" key="10">
    <source>
        <dbReference type="Proteomes" id="UP000231092"/>
    </source>
</evidence>
<evidence type="ECO:0000256" key="4">
    <source>
        <dbReference type="ARBA" id="ARBA00023163"/>
    </source>
</evidence>
<name>A0A2M8ZAG7_9FIRM</name>
<keyword evidence="2" id="KW-0805">Transcription regulation</keyword>
<dbReference type="InterPro" id="IPR018062">
    <property type="entry name" value="HTH_AraC-typ_CS"/>
</dbReference>
<dbReference type="InterPro" id="IPR001789">
    <property type="entry name" value="Sig_transdc_resp-reg_receiver"/>
</dbReference>
<dbReference type="Pfam" id="PF00072">
    <property type="entry name" value="Response_reg"/>
    <property type="match status" value="1"/>
</dbReference>
<keyword evidence="3" id="KW-0238">DNA-binding</keyword>
<dbReference type="GO" id="GO:0000160">
    <property type="term" value="P:phosphorelay signal transduction system"/>
    <property type="evidence" value="ECO:0007669"/>
    <property type="project" value="InterPro"/>
</dbReference>
<dbReference type="GO" id="GO:0003700">
    <property type="term" value="F:DNA-binding transcription factor activity"/>
    <property type="evidence" value="ECO:0007669"/>
    <property type="project" value="InterPro"/>
</dbReference>
<dbReference type="GO" id="GO:0043565">
    <property type="term" value="F:sequence-specific DNA binding"/>
    <property type="evidence" value="ECO:0007669"/>
    <property type="project" value="InterPro"/>
</dbReference>
<dbReference type="PANTHER" id="PTHR43280">
    <property type="entry name" value="ARAC-FAMILY TRANSCRIPTIONAL REGULATOR"/>
    <property type="match status" value="1"/>
</dbReference>
<gene>
    <name evidence="9" type="ORF">H171_4042</name>
</gene>
<evidence type="ECO:0000256" key="1">
    <source>
        <dbReference type="ARBA" id="ARBA00018672"/>
    </source>
</evidence>
<feature type="domain" description="HTH araC/xylS-type" evidence="7">
    <location>
        <begin position="364"/>
        <end position="463"/>
    </location>
</feature>
<dbReference type="Gene3D" id="1.10.10.60">
    <property type="entry name" value="Homeodomain-like"/>
    <property type="match status" value="2"/>
</dbReference>
<evidence type="ECO:0000259" key="7">
    <source>
        <dbReference type="PROSITE" id="PS01124"/>
    </source>
</evidence>
<evidence type="ECO:0000256" key="5">
    <source>
        <dbReference type="ARBA" id="ARBA00024867"/>
    </source>
</evidence>
<feature type="domain" description="Response regulatory" evidence="8">
    <location>
        <begin position="2"/>
        <end position="117"/>
    </location>
</feature>
<proteinExistence type="predicted"/>
<comment type="caution">
    <text evidence="9">The sequence shown here is derived from an EMBL/GenBank/DDBJ whole genome shotgun (WGS) entry which is preliminary data.</text>
</comment>
<evidence type="ECO:0000256" key="6">
    <source>
        <dbReference type="PROSITE-ProRule" id="PRU00169"/>
    </source>
</evidence>
<accession>A0A2M8ZAG7</accession>
<sequence length="474" mass="54163">MKIYLADDERLIRLGLKSMIEELYPNVHRFFEVENGEKLLEQLEKETPDLIFLDIHMPMLTGLQALSRFHEQQIPVVMLTGYAEFSYAQEALRLGAIDYLLKPASLDEVRATMEKAASLFGERELLLKKDYELEFEKILDLYTSIRFLQTPSYVLPPYTAVLFYVDHYHKETFKNDLDELNALLSSISSRHGARFTLTFLPTGEICYLTSTAIPPKEFKKDLIRFHQTSGCVATGFHISAGDLSQLFAQFKAVQKMESLRFCVGLGSVLSEKERLAFSPLLPFSDLMEKLLIARQTDDMIGFQNLLHTLSLFPHEKEVFELCDDSLNRILTMESGTAAGIDSVSRLVDFFKQMTSQNQSIDLIDRINVYIEEHYMDQIGINTIADMIDISPNYLSKIYKMKTGEKFVDHLTGVRIKKAMELISGGHTATVRDTAERVGYFSTRYFTKVFLKSTGISPSEYLKSHMLSEGKPTYP</sequence>
<dbReference type="InterPro" id="IPR018060">
    <property type="entry name" value="HTH_AraC"/>
</dbReference>